<feature type="domain" description="Acyl-CoA dehydrogenase/oxidase N-terminal" evidence="2">
    <location>
        <begin position="35"/>
        <end position="107"/>
    </location>
</feature>
<dbReference type="Pfam" id="PF08028">
    <property type="entry name" value="Acyl-CoA_dh_2"/>
    <property type="match status" value="1"/>
</dbReference>
<dbReference type="InterPro" id="IPR013786">
    <property type="entry name" value="AcylCoA_DH/ox_N"/>
</dbReference>
<dbReference type="Pfam" id="PF02771">
    <property type="entry name" value="Acyl-CoA_dh_N"/>
    <property type="match status" value="1"/>
</dbReference>
<evidence type="ECO:0000259" key="2">
    <source>
        <dbReference type="Pfam" id="PF02771"/>
    </source>
</evidence>
<dbReference type="GO" id="GO:0003995">
    <property type="term" value="F:acyl-CoA dehydrogenase activity"/>
    <property type="evidence" value="ECO:0007669"/>
    <property type="project" value="TreeGrafter"/>
</dbReference>
<protein>
    <submittedName>
        <fullName evidence="4">Acyl-CoA dehydrogenase</fullName>
    </submittedName>
</protein>
<proteinExistence type="predicted"/>
<dbReference type="InterPro" id="IPR037069">
    <property type="entry name" value="AcylCoA_DH/ox_N_sf"/>
</dbReference>
<evidence type="ECO:0000313" key="4">
    <source>
        <dbReference type="EMBL" id="RYM01575.1"/>
    </source>
</evidence>
<dbReference type="RefSeq" id="WP_129965530.1">
    <property type="nucleotide sequence ID" value="NZ_JACBZE010000005.1"/>
</dbReference>
<evidence type="ECO:0000256" key="1">
    <source>
        <dbReference type="ARBA" id="ARBA00023002"/>
    </source>
</evidence>
<comment type="caution">
    <text evidence="4">The sequence shown here is derived from an EMBL/GenBank/DDBJ whole genome shotgun (WGS) entry which is preliminary data.</text>
</comment>
<dbReference type="AlphaFoldDB" id="A0A4Q4J6B3"/>
<dbReference type="Gene3D" id="1.10.540.10">
    <property type="entry name" value="Acyl-CoA dehydrogenase/oxidase, N-terminal domain"/>
    <property type="match status" value="1"/>
</dbReference>
<dbReference type="PANTHER" id="PTHR43884">
    <property type="entry name" value="ACYL-COA DEHYDROGENASE"/>
    <property type="match status" value="1"/>
</dbReference>
<dbReference type="Gene3D" id="2.40.110.10">
    <property type="entry name" value="Butyryl-CoA Dehydrogenase, subunit A, domain 2"/>
    <property type="match status" value="1"/>
</dbReference>
<dbReference type="InterPro" id="IPR009100">
    <property type="entry name" value="AcylCoA_DH/oxidase_NM_dom_sf"/>
</dbReference>
<reference evidence="4 5" key="1">
    <citation type="submission" date="2019-02" db="EMBL/GenBank/DDBJ databases">
        <authorList>
            <person name="Feng G."/>
        </authorList>
    </citation>
    <scope>NUCLEOTIDE SEQUENCE [LARGE SCALE GENOMIC DNA]</scope>
    <source>
        <strain evidence="4 5">DSM 26779</strain>
    </source>
</reference>
<dbReference type="SUPFAM" id="SSF47203">
    <property type="entry name" value="Acyl-CoA dehydrogenase C-terminal domain-like"/>
    <property type="match status" value="1"/>
</dbReference>
<gene>
    <name evidence="4" type="ORF">EWH08_12945</name>
</gene>
<dbReference type="SUPFAM" id="SSF56645">
    <property type="entry name" value="Acyl-CoA dehydrogenase NM domain-like"/>
    <property type="match status" value="1"/>
</dbReference>
<sequence length="413" mass="44328">MLPVSTISHIEADIALAEQPHGKQPLDAETLVARAREIAPRLAERAQATELNRAPLDESIRELVDAGLMAILTPTRFGGHGLHLDTMSRVVSILAAACPSTAWVASFYIGQAWRAALLPMEGQEELFRSRNYALGAGQAAPVAKVEIVPGGYRITGRTAWSSGIVHADWVIFGGLVYPPDGPPEARTFTIPRDQVEMIDTWHVTGMKGTGSHDVAVHDVFVPAHRSLSLADLLAGVAPGAAIHADQPLYALPLMPALFVEPLPVFVGALRGATDIFLSQVRARHNTNTGEAVSAKSSARMRLGRVLAQTRLAEQMLDAYVADLLTPGAPDRLRPLEARAAAKMNAVLIIELAADTMRLIMQGVGANGYREANPLQRYARDLEILRLHAFLDPDTASESLGTLAFGATPNDPLL</sequence>
<keyword evidence="1" id="KW-0560">Oxidoreductase</keyword>
<evidence type="ECO:0000313" key="5">
    <source>
        <dbReference type="Proteomes" id="UP000292734"/>
    </source>
</evidence>
<organism evidence="4 5">
    <name type="scientific">Sphingobium indicum</name>
    <dbReference type="NCBI Taxonomy" id="332055"/>
    <lineage>
        <taxon>Bacteria</taxon>
        <taxon>Pseudomonadati</taxon>
        <taxon>Pseudomonadota</taxon>
        <taxon>Alphaproteobacteria</taxon>
        <taxon>Sphingomonadales</taxon>
        <taxon>Sphingomonadaceae</taxon>
        <taxon>Sphingobium</taxon>
    </lineage>
</organism>
<accession>A0A4Q4J6B3</accession>
<dbReference type="InterPro" id="IPR013107">
    <property type="entry name" value="Acyl-CoA_DH_C"/>
</dbReference>
<dbReference type="InterPro" id="IPR036250">
    <property type="entry name" value="AcylCo_DH-like_C"/>
</dbReference>
<dbReference type="PIRSF" id="PIRSF016578">
    <property type="entry name" value="HsaA"/>
    <property type="match status" value="1"/>
</dbReference>
<feature type="domain" description="Acyl-CoA dehydrogenase C-terminal" evidence="3">
    <location>
        <begin position="264"/>
        <end position="391"/>
    </location>
</feature>
<dbReference type="PANTHER" id="PTHR43884:SF12">
    <property type="entry name" value="ISOVALERYL-COA DEHYDROGENASE, MITOCHONDRIAL-RELATED"/>
    <property type="match status" value="1"/>
</dbReference>
<dbReference type="Proteomes" id="UP000292734">
    <property type="component" value="Unassembled WGS sequence"/>
</dbReference>
<dbReference type="EMBL" id="SEOM01000004">
    <property type="protein sequence ID" value="RYM01575.1"/>
    <property type="molecule type" value="Genomic_DNA"/>
</dbReference>
<evidence type="ECO:0000259" key="3">
    <source>
        <dbReference type="Pfam" id="PF08028"/>
    </source>
</evidence>
<dbReference type="GO" id="GO:0050660">
    <property type="term" value="F:flavin adenine dinucleotide binding"/>
    <property type="evidence" value="ECO:0007669"/>
    <property type="project" value="InterPro"/>
</dbReference>
<dbReference type="InterPro" id="IPR046373">
    <property type="entry name" value="Acyl-CoA_Oxase/DH_mid-dom_sf"/>
</dbReference>
<name>A0A4Q4J6B3_9SPHN</name>
<dbReference type="Gene3D" id="1.20.140.10">
    <property type="entry name" value="Butyryl-CoA Dehydrogenase, subunit A, domain 3"/>
    <property type="match status" value="1"/>
</dbReference>